<proteinExistence type="predicted"/>
<feature type="domain" description="DDE-1" evidence="1">
    <location>
        <begin position="2"/>
        <end position="50"/>
    </location>
</feature>
<keyword evidence="3" id="KW-1185">Reference proteome</keyword>
<protein>
    <recommendedName>
        <fullName evidence="1">DDE-1 domain-containing protein</fullName>
    </recommendedName>
</protein>
<dbReference type="OMA" id="QPLNIRY"/>
<dbReference type="InterPro" id="IPR004875">
    <property type="entry name" value="DDE_SF_endonuclease_dom"/>
</dbReference>
<dbReference type="KEGG" id="bsc:COCSADRAFT_100404"/>
<gene>
    <name evidence="2" type="ORF">COCSADRAFT_100404</name>
</gene>
<evidence type="ECO:0000313" key="3">
    <source>
        <dbReference type="Proteomes" id="UP000016934"/>
    </source>
</evidence>
<dbReference type="HOGENOM" id="CLU_2928893_0_0_1"/>
<evidence type="ECO:0000313" key="2">
    <source>
        <dbReference type="EMBL" id="EMD59973.1"/>
    </source>
</evidence>
<dbReference type="GeneID" id="19129694"/>
<name>M2RY31_COCSN</name>
<dbReference type="GO" id="GO:0003676">
    <property type="term" value="F:nucleic acid binding"/>
    <property type="evidence" value="ECO:0007669"/>
    <property type="project" value="InterPro"/>
</dbReference>
<reference evidence="2 3" key="1">
    <citation type="journal article" date="2012" name="PLoS Pathog.">
        <title>Diverse lifestyles and strategies of plant pathogenesis encoded in the genomes of eighteen Dothideomycetes fungi.</title>
        <authorList>
            <person name="Ohm R.A."/>
            <person name="Feau N."/>
            <person name="Henrissat B."/>
            <person name="Schoch C.L."/>
            <person name="Horwitz B.A."/>
            <person name="Barry K.W."/>
            <person name="Condon B.J."/>
            <person name="Copeland A.C."/>
            <person name="Dhillon B."/>
            <person name="Glaser F."/>
            <person name="Hesse C.N."/>
            <person name="Kosti I."/>
            <person name="LaButti K."/>
            <person name="Lindquist E.A."/>
            <person name="Lucas S."/>
            <person name="Salamov A.A."/>
            <person name="Bradshaw R.E."/>
            <person name="Ciuffetti L."/>
            <person name="Hamelin R.C."/>
            <person name="Kema G.H.J."/>
            <person name="Lawrence C."/>
            <person name="Scott J.A."/>
            <person name="Spatafora J.W."/>
            <person name="Turgeon B.G."/>
            <person name="de Wit P.J.G.M."/>
            <person name="Zhong S."/>
            <person name="Goodwin S.B."/>
            <person name="Grigoriev I.V."/>
        </authorList>
    </citation>
    <scope>NUCLEOTIDE SEQUENCE [LARGE SCALE GENOMIC DNA]</scope>
    <source>
        <strain evidence="3">ND90Pr / ATCC 201652</strain>
    </source>
</reference>
<dbReference type="RefSeq" id="XP_007704238.1">
    <property type="nucleotide sequence ID" value="XM_007706048.1"/>
</dbReference>
<dbReference type="EMBL" id="KB445651">
    <property type="protein sequence ID" value="EMD59973.1"/>
    <property type="molecule type" value="Genomic_DNA"/>
</dbReference>
<organism evidence="2 3">
    <name type="scientific">Cochliobolus sativus (strain ND90Pr / ATCC 201652)</name>
    <name type="common">Common root rot and spot blotch fungus</name>
    <name type="synonym">Bipolaris sorokiniana</name>
    <dbReference type="NCBI Taxonomy" id="665912"/>
    <lineage>
        <taxon>Eukaryota</taxon>
        <taxon>Fungi</taxon>
        <taxon>Dikarya</taxon>
        <taxon>Ascomycota</taxon>
        <taxon>Pezizomycotina</taxon>
        <taxon>Dothideomycetes</taxon>
        <taxon>Pleosporomycetidae</taxon>
        <taxon>Pleosporales</taxon>
        <taxon>Pleosporineae</taxon>
        <taxon>Pleosporaceae</taxon>
        <taxon>Bipolaris</taxon>
    </lineage>
</organism>
<evidence type="ECO:0000259" key="1">
    <source>
        <dbReference type="Pfam" id="PF03184"/>
    </source>
</evidence>
<sequence>KKNIFLLYIPTHSSYLLQPLNVAYFSPLKRKYGDTILGLVRNRTNYISKKTFLPAFKAAFE</sequence>
<dbReference type="AlphaFoldDB" id="M2RY31"/>
<dbReference type="Pfam" id="PF03184">
    <property type="entry name" value="DDE_1"/>
    <property type="match status" value="1"/>
</dbReference>
<dbReference type="OrthoDB" id="3692205at2759"/>
<feature type="non-terminal residue" evidence="2">
    <location>
        <position position="1"/>
    </location>
</feature>
<accession>M2RY31</accession>
<reference evidence="3" key="2">
    <citation type="journal article" date="2013" name="PLoS Genet.">
        <title>Comparative genome structure, secondary metabolite, and effector coding capacity across Cochliobolus pathogens.</title>
        <authorList>
            <person name="Condon B.J."/>
            <person name="Leng Y."/>
            <person name="Wu D."/>
            <person name="Bushley K.E."/>
            <person name="Ohm R.A."/>
            <person name="Otillar R."/>
            <person name="Martin J."/>
            <person name="Schackwitz W."/>
            <person name="Grimwood J."/>
            <person name="MohdZainudin N."/>
            <person name="Xue C."/>
            <person name="Wang R."/>
            <person name="Manning V.A."/>
            <person name="Dhillon B."/>
            <person name="Tu Z.J."/>
            <person name="Steffenson B.J."/>
            <person name="Salamov A."/>
            <person name="Sun H."/>
            <person name="Lowry S."/>
            <person name="LaButti K."/>
            <person name="Han J."/>
            <person name="Copeland A."/>
            <person name="Lindquist E."/>
            <person name="Barry K."/>
            <person name="Schmutz J."/>
            <person name="Baker S.E."/>
            <person name="Ciuffetti L.M."/>
            <person name="Grigoriev I.V."/>
            <person name="Zhong S."/>
            <person name="Turgeon B.G."/>
        </authorList>
    </citation>
    <scope>NUCLEOTIDE SEQUENCE [LARGE SCALE GENOMIC DNA]</scope>
    <source>
        <strain evidence="3">ND90Pr / ATCC 201652</strain>
    </source>
</reference>
<dbReference type="Proteomes" id="UP000016934">
    <property type="component" value="Unassembled WGS sequence"/>
</dbReference>